<dbReference type="Proteomes" id="UP001602245">
    <property type="component" value="Unassembled WGS sequence"/>
</dbReference>
<feature type="region of interest" description="Disordered" evidence="1">
    <location>
        <begin position="71"/>
        <end position="94"/>
    </location>
</feature>
<sequence>MGREAPGETDHLGRLVARLGTLAREGQEVDAQFRRRGDGASETHLLLLGRGQRGHQHGDPVAGQRAQLIVGPVVPARMRDDREPAGTHPGDHVE</sequence>
<dbReference type="RefSeq" id="WP_387697572.1">
    <property type="nucleotide sequence ID" value="NZ_JBIAZU010000005.1"/>
</dbReference>
<dbReference type="EMBL" id="JBIAZU010000005">
    <property type="protein sequence ID" value="MFF5293469.1"/>
    <property type="molecule type" value="Genomic_DNA"/>
</dbReference>
<evidence type="ECO:0000313" key="3">
    <source>
        <dbReference type="Proteomes" id="UP001602245"/>
    </source>
</evidence>
<feature type="compositionally biased region" description="Basic and acidic residues" evidence="1">
    <location>
        <begin position="77"/>
        <end position="94"/>
    </location>
</feature>
<comment type="caution">
    <text evidence="2">The sequence shown here is derived from an EMBL/GenBank/DDBJ whole genome shotgun (WGS) entry which is preliminary data.</text>
</comment>
<proteinExistence type="predicted"/>
<evidence type="ECO:0000313" key="2">
    <source>
        <dbReference type="EMBL" id="MFF5293469.1"/>
    </source>
</evidence>
<keyword evidence="3" id="KW-1185">Reference proteome</keyword>
<protein>
    <submittedName>
        <fullName evidence="2">Uncharacterized protein</fullName>
    </submittedName>
</protein>
<name>A0ABW6WJJ4_9ACTN</name>
<gene>
    <name evidence="2" type="ORF">ACFY35_28885</name>
</gene>
<evidence type="ECO:0000256" key="1">
    <source>
        <dbReference type="SAM" id="MobiDB-lite"/>
    </source>
</evidence>
<reference evidence="2 3" key="1">
    <citation type="submission" date="2024-10" db="EMBL/GenBank/DDBJ databases">
        <title>The Natural Products Discovery Center: Release of the First 8490 Sequenced Strains for Exploring Actinobacteria Biosynthetic Diversity.</title>
        <authorList>
            <person name="Kalkreuter E."/>
            <person name="Kautsar S.A."/>
            <person name="Yang D."/>
            <person name="Bader C.D."/>
            <person name="Teijaro C.N."/>
            <person name="Fluegel L."/>
            <person name="Davis C.M."/>
            <person name="Simpson J.R."/>
            <person name="Lauterbach L."/>
            <person name="Steele A.D."/>
            <person name="Gui C."/>
            <person name="Meng S."/>
            <person name="Li G."/>
            <person name="Viehrig K."/>
            <person name="Ye F."/>
            <person name="Su P."/>
            <person name="Kiefer A.F."/>
            <person name="Nichols A."/>
            <person name="Cepeda A.J."/>
            <person name="Yan W."/>
            <person name="Fan B."/>
            <person name="Jiang Y."/>
            <person name="Adhikari A."/>
            <person name="Zheng C.-J."/>
            <person name="Schuster L."/>
            <person name="Cowan T.M."/>
            <person name="Smanski M.J."/>
            <person name="Chevrette M.G."/>
            <person name="De Carvalho L.P.S."/>
            <person name="Shen B."/>
        </authorList>
    </citation>
    <scope>NUCLEOTIDE SEQUENCE [LARGE SCALE GENOMIC DNA]</scope>
    <source>
        <strain evidence="2 3">NPDC000087</strain>
    </source>
</reference>
<accession>A0ABW6WJJ4</accession>
<organism evidence="2 3">
    <name type="scientific">Paractinoplanes globisporus</name>
    <dbReference type="NCBI Taxonomy" id="113565"/>
    <lineage>
        <taxon>Bacteria</taxon>
        <taxon>Bacillati</taxon>
        <taxon>Actinomycetota</taxon>
        <taxon>Actinomycetes</taxon>
        <taxon>Micromonosporales</taxon>
        <taxon>Micromonosporaceae</taxon>
        <taxon>Paractinoplanes</taxon>
    </lineage>
</organism>